<dbReference type="RefSeq" id="XP_013902245.1">
    <property type="nucleotide sequence ID" value="XM_014046791.1"/>
</dbReference>
<dbReference type="GO" id="GO:0050482">
    <property type="term" value="P:arachidonate secretion"/>
    <property type="evidence" value="ECO:0007669"/>
    <property type="project" value="InterPro"/>
</dbReference>
<evidence type="ECO:0000256" key="1">
    <source>
        <dbReference type="ARBA" id="ARBA00004613"/>
    </source>
</evidence>
<evidence type="ECO:0000313" key="5">
    <source>
        <dbReference type="EMBL" id="KIZ03226.1"/>
    </source>
</evidence>
<reference evidence="5 6" key="1">
    <citation type="journal article" date="2013" name="BMC Genomics">
        <title>Reconstruction of the lipid metabolism for the microalga Monoraphidium neglectum from its genome sequence reveals characteristics suitable for biofuel production.</title>
        <authorList>
            <person name="Bogen C."/>
            <person name="Al-Dilaimi A."/>
            <person name="Albersmeier A."/>
            <person name="Wichmann J."/>
            <person name="Grundmann M."/>
            <person name="Rupp O."/>
            <person name="Lauersen K.J."/>
            <person name="Blifernez-Klassen O."/>
            <person name="Kalinowski J."/>
            <person name="Goesmann A."/>
            <person name="Mussgnug J.H."/>
            <person name="Kruse O."/>
        </authorList>
    </citation>
    <scope>NUCLEOTIDE SEQUENCE [LARGE SCALE GENOMIC DNA]</scope>
    <source>
        <strain evidence="5 6">SAG 48.87</strain>
    </source>
</reference>
<comment type="subcellular location">
    <subcellularLocation>
        <location evidence="1">Secreted</location>
    </subcellularLocation>
</comment>
<dbReference type="InterPro" id="IPR016090">
    <property type="entry name" value="PLA2-like_dom"/>
</dbReference>
<gene>
    <name evidence="5" type="ORF">MNEG_4735</name>
</gene>
<dbReference type="Pfam" id="PF00068">
    <property type="entry name" value="Phospholip_A2_1"/>
    <property type="match status" value="1"/>
</dbReference>
<protein>
    <recommendedName>
        <fullName evidence="4">Phospholipase A2-like central domain-containing protein</fullName>
    </recommendedName>
</protein>
<dbReference type="GO" id="GO:0006644">
    <property type="term" value="P:phospholipid metabolic process"/>
    <property type="evidence" value="ECO:0007669"/>
    <property type="project" value="InterPro"/>
</dbReference>
<dbReference type="AlphaFoldDB" id="A0A0D2ND28"/>
<dbReference type="Gene3D" id="1.20.90.10">
    <property type="entry name" value="Phospholipase A2 domain"/>
    <property type="match status" value="2"/>
</dbReference>
<name>A0A0D2ND28_9CHLO</name>
<sequence>MPINADATKLIGKTPTVCFAHWLCCPVLNLPGDMRAAAAQAHDKCYDKNGYFNCDCDKNILECLQGVFISNGPRREDQNAFKTAAMLYFRNAPCRSSGGSWSFFRLSVRGTTCQGPEAQLNNGEQQPGSGGGGRQTRSIMPFRPRALLAWAVLVVLMLSGVQARHRDDAPSWPLYGNWCGPNHGGDAAPIDPLDTCCQAHDKCYAASGYLNCTCDEKMVSCLNDVKIPQASEFKGQRIFRAVAVMYFKLSLCRTAGAWTWMRLATIASSAVASR</sequence>
<keyword evidence="2" id="KW-0964">Secreted</keyword>
<organism evidence="5 6">
    <name type="scientific">Monoraphidium neglectum</name>
    <dbReference type="NCBI Taxonomy" id="145388"/>
    <lineage>
        <taxon>Eukaryota</taxon>
        <taxon>Viridiplantae</taxon>
        <taxon>Chlorophyta</taxon>
        <taxon>core chlorophytes</taxon>
        <taxon>Chlorophyceae</taxon>
        <taxon>CS clade</taxon>
        <taxon>Sphaeropleales</taxon>
        <taxon>Selenastraceae</taxon>
        <taxon>Monoraphidium</taxon>
    </lineage>
</organism>
<evidence type="ECO:0000313" key="6">
    <source>
        <dbReference type="Proteomes" id="UP000054498"/>
    </source>
</evidence>
<accession>A0A0D2ND28</accession>
<dbReference type="GO" id="GO:0004623">
    <property type="term" value="F:phospholipase A2 activity"/>
    <property type="evidence" value="ECO:0007669"/>
    <property type="project" value="InterPro"/>
</dbReference>
<dbReference type="InterPro" id="IPR033113">
    <property type="entry name" value="PLA2_histidine"/>
</dbReference>
<dbReference type="SUPFAM" id="SSF48619">
    <property type="entry name" value="Phospholipase A2, PLA2"/>
    <property type="match status" value="2"/>
</dbReference>
<dbReference type="OrthoDB" id="1932081at2759"/>
<evidence type="ECO:0000256" key="3">
    <source>
        <dbReference type="SAM" id="MobiDB-lite"/>
    </source>
</evidence>
<dbReference type="Proteomes" id="UP000054498">
    <property type="component" value="Unassembled WGS sequence"/>
</dbReference>
<proteinExistence type="predicted"/>
<feature type="domain" description="Phospholipase A2-like central" evidence="4">
    <location>
        <begin position="167"/>
        <end position="206"/>
    </location>
</feature>
<keyword evidence="6" id="KW-1185">Reference proteome</keyword>
<dbReference type="KEGG" id="mng:MNEG_4735"/>
<evidence type="ECO:0000256" key="2">
    <source>
        <dbReference type="ARBA" id="ARBA00022525"/>
    </source>
</evidence>
<dbReference type="EMBL" id="KK100890">
    <property type="protein sequence ID" value="KIZ03226.1"/>
    <property type="molecule type" value="Genomic_DNA"/>
</dbReference>
<dbReference type="PROSITE" id="PS00118">
    <property type="entry name" value="PA2_HIS"/>
    <property type="match status" value="1"/>
</dbReference>
<dbReference type="GeneID" id="25737612"/>
<evidence type="ECO:0000259" key="4">
    <source>
        <dbReference type="Pfam" id="PF00068"/>
    </source>
</evidence>
<feature type="region of interest" description="Disordered" evidence="3">
    <location>
        <begin position="116"/>
        <end position="136"/>
    </location>
</feature>
<dbReference type="InterPro" id="IPR036444">
    <property type="entry name" value="PLipase_A2_dom_sf"/>
</dbReference>
<dbReference type="GO" id="GO:0005576">
    <property type="term" value="C:extracellular region"/>
    <property type="evidence" value="ECO:0007669"/>
    <property type="project" value="UniProtKB-SubCell"/>
</dbReference>